<comment type="caution">
    <text evidence="3">The sequence shown here is derived from an EMBL/GenBank/DDBJ whole genome shotgun (WGS) entry which is preliminary data.</text>
</comment>
<dbReference type="SUPFAM" id="SSF52949">
    <property type="entry name" value="Macro domain-like"/>
    <property type="match status" value="1"/>
</dbReference>
<proteinExistence type="predicted"/>
<dbReference type="CDD" id="cd02901">
    <property type="entry name" value="Macro_Poa1p-like"/>
    <property type="match status" value="1"/>
</dbReference>
<dbReference type="PROSITE" id="PS51154">
    <property type="entry name" value="MACRO"/>
    <property type="match status" value="1"/>
</dbReference>
<gene>
    <name evidence="3" type="ORF">Pma05_61880</name>
</gene>
<name>A0ABQ4EY84_9ACTN</name>
<protein>
    <recommendedName>
        <fullName evidence="2">Macro domain-containing protein</fullName>
    </recommendedName>
</protein>
<dbReference type="SMART" id="SM00506">
    <property type="entry name" value="A1pp"/>
    <property type="match status" value="1"/>
</dbReference>
<dbReference type="InterPro" id="IPR043472">
    <property type="entry name" value="Macro_dom-like"/>
</dbReference>
<dbReference type="Proteomes" id="UP000621500">
    <property type="component" value="Unassembled WGS sequence"/>
</dbReference>
<dbReference type="PANTHER" id="PTHR12521:SF0">
    <property type="entry name" value="ADP-RIBOSE GLYCOHYDROLASE OARD1"/>
    <property type="match status" value="1"/>
</dbReference>
<dbReference type="EMBL" id="BONX01000046">
    <property type="protein sequence ID" value="GIG99615.1"/>
    <property type="molecule type" value="Genomic_DNA"/>
</dbReference>
<dbReference type="RefSeq" id="WP_203860987.1">
    <property type="nucleotide sequence ID" value="NZ_BAAAZQ010000001.1"/>
</dbReference>
<comment type="catalytic activity">
    <reaction evidence="1">
        <text>an N-(ADP-alpha-D-ribosyl)-thymidine in DNA + H2O = a thymidine in DNA + ADP-D-ribose</text>
        <dbReference type="Rhea" id="RHEA:71655"/>
        <dbReference type="Rhea" id="RHEA-COMP:13556"/>
        <dbReference type="Rhea" id="RHEA-COMP:18051"/>
        <dbReference type="ChEBI" id="CHEBI:15377"/>
        <dbReference type="ChEBI" id="CHEBI:57967"/>
        <dbReference type="ChEBI" id="CHEBI:137386"/>
        <dbReference type="ChEBI" id="CHEBI:191199"/>
    </reaction>
    <physiologicalReaction direction="left-to-right" evidence="1">
        <dbReference type="Rhea" id="RHEA:71656"/>
    </physiologicalReaction>
</comment>
<evidence type="ECO:0000256" key="1">
    <source>
        <dbReference type="ARBA" id="ARBA00035885"/>
    </source>
</evidence>
<dbReference type="InterPro" id="IPR050892">
    <property type="entry name" value="ADP-ribose_metab_enzymes"/>
</dbReference>
<evidence type="ECO:0000259" key="2">
    <source>
        <dbReference type="PROSITE" id="PS51154"/>
    </source>
</evidence>
<accession>A0ABQ4EY84</accession>
<dbReference type="InterPro" id="IPR002589">
    <property type="entry name" value="Macro_dom"/>
</dbReference>
<feature type="domain" description="Macro" evidence="2">
    <location>
        <begin position="1"/>
        <end position="168"/>
    </location>
</feature>
<evidence type="ECO:0000313" key="3">
    <source>
        <dbReference type="EMBL" id="GIG99615.1"/>
    </source>
</evidence>
<dbReference type="Pfam" id="PF01661">
    <property type="entry name" value="Macro"/>
    <property type="match status" value="1"/>
</dbReference>
<reference evidence="3 4" key="1">
    <citation type="submission" date="2021-01" db="EMBL/GenBank/DDBJ databases">
        <title>Whole genome shotgun sequence of Plantactinospora mayteni NBRC 109088.</title>
        <authorList>
            <person name="Komaki H."/>
            <person name="Tamura T."/>
        </authorList>
    </citation>
    <scope>NUCLEOTIDE SEQUENCE [LARGE SCALE GENOMIC DNA]</scope>
    <source>
        <strain evidence="3 4">NBRC 109088</strain>
    </source>
</reference>
<evidence type="ECO:0000313" key="4">
    <source>
        <dbReference type="Proteomes" id="UP000621500"/>
    </source>
</evidence>
<dbReference type="Gene3D" id="3.40.220.10">
    <property type="entry name" value="Leucine Aminopeptidase, subunit E, domain 1"/>
    <property type="match status" value="1"/>
</dbReference>
<organism evidence="3 4">
    <name type="scientific">Plantactinospora mayteni</name>
    <dbReference type="NCBI Taxonomy" id="566021"/>
    <lineage>
        <taxon>Bacteria</taxon>
        <taxon>Bacillati</taxon>
        <taxon>Actinomycetota</taxon>
        <taxon>Actinomycetes</taxon>
        <taxon>Micromonosporales</taxon>
        <taxon>Micromonosporaceae</taxon>
        <taxon>Plantactinospora</taxon>
    </lineage>
</organism>
<dbReference type="PANTHER" id="PTHR12521">
    <property type="entry name" value="PROTEIN C6ORF130"/>
    <property type="match status" value="1"/>
</dbReference>
<sequence length="168" mass="17595">MIEEGRGDLLAANVDALVNAVNTVGVMGKGLALAFKRAYPANFAAYRAACASDALRIGTVWVHDNAVPGPRRYIINFPTKRHWRSRSRLPDIAAGLDSLVEVVAERAVGSVAVPALGCGNGGLRWSDVRPLIERAADRMPGIRVVVFAPAAIPVPASASAFDAPPASG</sequence>
<keyword evidence="4" id="KW-1185">Reference proteome</keyword>